<comment type="caution">
    <text evidence="2">The sequence shown here is derived from an EMBL/GenBank/DDBJ whole genome shotgun (WGS) entry which is preliminary data.</text>
</comment>
<reference evidence="2 3" key="1">
    <citation type="submission" date="2016-03" db="EMBL/GenBank/DDBJ databases">
        <title>EvidentialGene: Evidence-directed Construction of Genes on Genomes.</title>
        <authorList>
            <person name="Gilbert D.G."/>
            <person name="Choi J.-H."/>
            <person name="Mockaitis K."/>
            <person name="Colbourne J."/>
            <person name="Pfrender M."/>
        </authorList>
    </citation>
    <scope>NUCLEOTIDE SEQUENCE [LARGE SCALE GENOMIC DNA]</scope>
    <source>
        <strain evidence="2 3">Xinb3</strain>
        <tissue evidence="2">Complete organism</tissue>
    </source>
</reference>
<dbReference type="PANTHER" id="PTHR31569">
    <property type="entry name" value="SWIM-TYPE DOMAIN-CONTAINING PROTEIN"/>
    <property type="match status" value="1"/>
</dbReference>
<dbReference type="AlphaFoldDB" id="A0A164GCI8"/>
<feature type="domain" description="ZSWIM1/3 RNaseH-like" evidence="1">
    <location>
        <begin position="130"/>
        <end position="247"/>
    </location>
</feature>
<dbReference type="PANTHER" id="PTHR31569:SF4">
    <property type="entry name" value="SWIM-TYPE DOMAIN-CONTAINING PROTEIN"/>
    <property type="match status" value="1"/>
</dbReference>
<dbReference type="STRING" id="35525.A0A164GCI8"/>
<feature type="non-terminal residue" evidence="2">
    <location>
        <position position="1"/>
    </location>
</feature>
<gene>
    <name evidence="2" type="ORF">APZ42_005624</name>
</gene>
<dbReference type="EMBL" id="LRGB01015818">
    <property type="protein sequence ID" value="KZR98796.1"/>
    <property type="molecule type" value="Genomic_DNA"/>
</dbReference>
<keyword evidence="3" id="KW-1185">Reference proteome</keyword>
<sequence>TSRSKDHTRPNQFQFACDCPFNFKIVFNPVEEKFCIQKTGFNITHGNHSISAEHIQLYHRMRNLNDDESEFIDTAVKMDVLPGKIASELKLKYNKYVTSKDIENRRQQVQGLSTSEWGATSEKFELLCAGGSIIHVDTDNEGEINLIYIQLQEQVELFSKYPEVIQLDGTHRTNKLGMPLYTIMIKDNYGLGQPACFFFVREETTARIKAGLTYFSKDNDVRKTEVFITDKDCAEIGAAKEIFVNAKHKLCYFHAFRAVDIRLRKANLELNHRKEIYDSFHRAVYAKSQEELELEEDYLVTIEDYELGGYFDSNWINIKE</sequence>
<dbReference type="InterPro" id="IPR048324">
    <property type="entry name" value="ZSWIM1-3_RNaseH-like"/>
</dbReference>
<name>A0A164GCI8_9CRUS</name>
<dbReference type="Pfam" id="PF21056">
    <property type="entry name" value="ZSWIM1-3_RNaseH-like"/>
    <property type="match status" value="1"/>
</dbReference>
<proteinExistence type="predicted"/>
<evidence type="ECO:0000259" key="1">
    <source>
        <dbReference type="Pfam" id="PF21056"/>
    </source>
</evidence>
<dbReference type="Proteomes" id="UP000076858">
    <property type="component" value="Unassembled WGS sequence"/>
</dbReference>
<dbReference type="OrthoDB" id="6377543at2759"/>
<protein>
    <recommendedName>
        <fullName evidence="1">ZSWIM1/3 RNaseH-like domain-containing protein</fullName>
    </recommendedName>
</protein>
<evidence type="ECO:0000313" key="3">
    <source>
        <dbReference type="Proteomes" id="UP000076858"/>
    </source>
</evidence>
<feature type="non-terminal residue" evidence="2">
    <location>
        <position position="320"/>
    </location>
</feature>
<organism evidence="2 3">
    <name type="scientific">Daphnia magna</name>
    <dbReference type="NCBI Taxonomy" id="35525"/>
    <lineage>
        <taxon>Eukaryota</taxon>
        <taxon>Metazoa</taxon>
        <taxon>Ecdysozoa</taxon>
        <taxon>Arthropoda</taxon>
        <taxon>Crustacea</taxon>
        <taxon>Branchiopoda</taxon>
        <taxon>Diplostraca</taxon>
        <taxon>Cladocera</taxon>
        <taxon>Anomopoda</taxon>
        <taxon>Daphniidae</taxon>
        <taxon>Daphnia</taxon>
    </lineage>
</organism>
<dbReference type="InterPro" id="IPR052579">
    <property type="entry name" value="Zinc_finger_SWIM"/>
</dbReference>
<evidence type="ECO:0000313" key="2">
    <source>
        <dbReference type="EMBL" id="KZR98796.1"/>
    </source>
</evidence>
<accession>A0A164GCI8</accession>